<dbReference type="Proteomes" id="UP000485058">
    <property type="component" value="Unassembled WGS sequence"/>
</dbReference>
<proteinExistence type="predicted"/>
<dbReference type="AlphaFoldDB" id="A0A6A0A655"/>
<dbReference type="EMBL" id="BLLF01003705">
    <property type="protein sequence ID" value="GFH28006.1"/>
    <property type="molecule type" value="Genomic_DNA"/>
</dbReference>
<sequence>MMRGPAHRQDLRPIPKAFFADPDSAAITTKLVELDKTGSAGDGNTIGALAKQMAVNTREMFANPEDVEEAAAPGDPADSEDPDAPPPLTKLPLHRRILYAIHVNRCLEE</sequence>
<evidence type="ECO:0000256" key="1">
    <source>
        <dbReference type="SAM" id="MobiDB-lite"/>
    </source>
</evidence>
<name>A0A6A0A655_HAELA</name>
<keyword evidence="3" id="KW-1185">Reference proteome</keyword>
<accession>A0A6A0A655</accession>
<evidence type="ECO:0000313" key="3">
    <source>
        <dbReference type="Proteomes" id="UP000485058"/>
    </source>
</evidence>
<evidence type="ECO:0000313" key="2">
    <source>
        <dbReference type="EMBL" id="GFH28006.1"/>
    </source>
</evidence>
<reference evidence="2 3" key="1">
    <citation type="submission" date="2020-02" db="EMBL/GenBank/DDBJ databases">
        <title>Draft genome sequence of Haematococcus lacustris strain NIES-144.</title>
        <authorList>
            <person name="Morimoto D."/>
            <person name="Nakagawa S."/>
            <person name="Yoshida T."/>
            <person name="Sawayama S."/>
        </authorList>
    </citation>
    <scope>NUCLEOTIDE SEQUENCE [LARGE SCALE GENOMIC DNA]</scope>
    <source>
        <strain evidence="2 3">NIES-144</strain>
    </source>
</reference>
<protein>
    <submittedName>
        <fullName evidence="2">Uncharacterized protein</fullName>
    </submittedName>
</protein>
<organism evidence="2 3">
    <name type="scientific">Haematococcus lacustris</name>
    <name type="common">Green alga</name>
    <name type="synonym">Haematococcus pluvialis</name>
    <dbReference type="NCBI Taxonomy" id="44745"/>
    <lineage>
        <taxon>Eukaryota</taxon>
        <taxon>Viridiplantae</taxon>
        <taxon>Chlorophyta</taxon>
        <taxon>core chlorophytes</taxon>
        <taxon>Chlorophyceae</taxon>
        <taxon>CS clade</taxon>
        <taxon>Chlamydomonadales</taxon>
        <taxon>Haematococcaceae</taxon>
        <taxon>Haematococcus</taxon>
    </lineage>
</organism>
<comment type="caution">
    <text evidence="2">The sequence shown here is derived from an EMBL/GenBank/DDBJ whole genome shotgun (WGS) entry which is preliminary data.</text>
</comment>
<feature type="region of interest" description="Disordered" evidence="1">
    <location>
        <begin position="62"/>
        <end position="91"/>
    </location>
</feature>
<gene>
    <name evidence="2" type="ORF">HaLaN_26415</name>
</gene>